<dbReference type="InterPro" id="IPR036388">
    <property type="entry name" value="WH-like_DNA-bd_sf"/>
</dbReference>
<feature type="domain" description="HTH gntR-type" evidence="6">
    <location>
        <begin position="1"/>
        <end position="69"/>
    </location>
</feature>
<dbReference type="RefSeq" id="WP_394838713.1">
    <property type="nucleotide sequence ID" value="NZ_CP089929.1"/>
</dbReference>
<dbReference type="Proteomes" id="UP001374803">
    <property type="component" value="Chromosome"/>
</dbReference>
<dbReference type="Gene3D" id="3.40.640.10">
    <property type="entry name" value="Type I PLP-dependent aspartate aminotransferase-like (Major domain)"/>
    <property type="match status" value="1"/>
</dbReference>
<dbReference type="PANTHER" id="PTHR46577:SF1">
    <property type="entry name" value="HTH-TYPE TRANSCRIPTIONAL REGULATORY PROTEIN GABR"/>
    <property type="match status" value="1"/>
</dbReference>
<keyword evidence="8" id="KW-1185">Reference proteome</keyword>
<dbReference type="InterPro" id="IPR036390">
    <property type="entry name" value="WH_DNA-bd_sf"/>
</dbReference>
<evidence type="ECO:0000256" key="2">
    <source>
        <dbReference type="ARBA" id="ARBA00022898"/>
    </source>
</evidence>
<evidence type="ECO:0000256" key="1">
    <source>
        <dbReference type="ARBA" id="ARBA00005384"/>
    </source>
</evidence>
<proteinExistence type="inferred from homology"/>
<dbReference type="GO" id="GO:0008483">
    <property type="term" value="F:transaminase activity"/>
    <property type="evidence" value="ECO:0007669"/>
    <property type="project" value="UniProtKB-KW"/>
</dbReference>
<dbReference type="CDD" id="cd00609">
    <property type="entry name" value="AAT_like"/>
    <property type="match status" value="1"/>
</dbReference>
<reference evidence="7" key="1">
    <citation type="submission" date="2021-12" db="EMBL/GenBank/DDBJ databases">
        <title>Discovery of the Pendulisporaceae a myxobacterial family with distinct sporulation behavior and unique specialized metabolism.</title>
        <authorList>
            <person name="Garcia R."/>
            <person name="Popoff A."/>
            <person name="Bader C.D."/>
            <person name="Loehr J."/>
            <person name="Walesch S."/>
            <person name="Walt C."/>
            <person name="Boldt J."/>
            <person name="Bunk B."/>
            <person name="Haeckl F.J.F.P.J."/>
            <person name="Gunesch A.P."/>
            <person name="Birkelbach J."/>
            <person name="Nuebel U."/>
            <person name="Pietschmann T."/>
            <person name="Bach T."/>
            <person name="Mueller R."/>
        </authorList>
    </citation>
    <scope>NUCLEOTIDE SEQUENCE</scope>
    <source>
        <strain evidence="7">MSr11367</strain>
    </source>
</reference>
<dbReference type="Gene3D" id="3.90.1150.10">
    <property type="entry name" value="Aspartate Aminotransferase, domain 1"/>
    <property type="match status" value="1"/>
</dbReference>
<evidence type="ECO:0000313" key="7">
    <source>
        <dbReference type="EMBL" id="WXB09041.1"/>
    </source>
</evidence>
<comment type="similarity">
    <text evidence="1">In the C-terminal section; belongs to the class-I pyridoxal-phosphate-dependent aminotransferase family.</text>
</comment>
<dbReference type="EMBL" id="CP089983">
    <property type="protein sequence ID" value="WXB09041.1"/>
    <property type="molecule type" value="Genomic_DNA"/>
</dbReference>
<dbReference type="Pfam" id="PF00392">
    <property type="entry name" value="GntR"/>
    <property type="match status" value="1"/>
</dbReference>
<dbReference type="CDD" id="cd07377">
    <property type="entry name" value="WHTH_GntR"/>
    <property type="match status" value="1"/>
</dbReference>
<dbReference type="InterPro" id="IPR015422">
    <property type="entry name" value="PyrdxlP-dep_Trfase_small"/>
</dbReference>
<sequence length="444" mass="46960">MDSYQIIANSIAADIASGRLRPGDRLPPQREFADRRGIATSTASRVYAELVRRGLVVGEVGRGTYVRAAPEPPSPTLVEPPDASVNLELNFSIFPEQVPEMAPALATLVHEDALGDALRPLGAAATRRAREVAAAFLSRHRWSPEPDGVLFTGSGRQAIAVSMAALTPIGGAVGVEAVTYPIVKGIAARLGITLVPLALDGEGVRPDAMVRAHRTRRLSAIYIQPSLHNPLGISMGRARRRDLAAALKETGTFAIEDAVYSFLADDEPVAAFASQRTILIDSLSKRVAPGLTLGFIAAPEHLAEKLAATIRSGGWLAPAFSVAAGLRWMADGTAARIATAKRAHAAARYQLARELLRGLTMRGDPRAFHVWLELPDVWRADTFAAAAARRGIAITPASAFTVGAGHAPNAVRLALAAPSRDALAGALQKLRRLALASPDETLAE</sequence>
<accession>A0ABZ2LIQ2</accession>
<name>A0ABZ2LIQ2_9BACT</name>
<evidence type="ECO:0000259" key="6">
    <source>
        <dbReference type="PROSITE" id="PS50949"/>
    </source>
</evidence>
<evidence type="ECO:0000256" key="4">
    <source>
        <dbReference type="ARBA" id="ARBA00023125"/>
    </source>
</evidence>
<keyword evidence="2" id="KW-0663">Pyridoxal phosphate</keyword>
<organism evidence="7 8">
    <name type="scientific">Pendulispora rubella</name>
    <dbReference type="NCBI Taxonomy" id="2741070"/>
    <lineage>
        <taxon>Bacteria</taxon>
        <taxon>Pseudomonadati</taxon>
        <taxon>Myxococcota</taxon>
        <taxon>Myxococcia</taxon>
        <taxon>Myxococcales</taxon>
        <taxon>Sorangiineae</taxon>
        <taxon>Pendulisporaceae</taxon>
        <taxon>Pendulispora</taxon>
    </lineage>
</organism>
<gene>
    <name evidence="7" type="ORF">LVJ94_17630</name>
</gene>
<dbReference type="Gene3D" id="1.10.10.10">
    <property type="entry name" value="Winged helix-like DNA-binding domain superfamily/Winged helix DNA-binding domain"/>
    <property type="match status" value="1"/>
</dbReference>
<dbReference type="Pfam" id="PF00155">
    <property type="entry name" value="Aminotran_1_2"/>
    <property type="match status" value="1"/>
</dbReference>
<dbReference type="SUPFAM" id="SSF53383">
    <property type="entry name" value="PLP-dependent transferases"/>
    <property type="match status" value="1"/>
</dbReference>
<dbReference type="InterPro" id="IPR004839">
    <property type="entry name" value="Aminotransferase_I/II_large"/>
</dbReference>
<keyword evidence="7" id="KW-0032">Aminotransferase</keyword>
<evidence type="ECO:0000256" key="3">
    <source>
        <dbReference type="ARBA" id="ARBA00023015"/>
    </source>
</evidence>
<dbReference type="InterPro" id="IPR051446">
    <property type="entry name" value="HTH_trans_reg/aminotransferase"/>
</dbReference>
<protein>
    <submittedName>
        <fullName evidence="7">PLP-dependent aminotransferase family protein</fullName>
    </submittedName>
</protein>
<dbReference type="InterPro" id="IPR000524">
    <property type="entry name" value="Tscrpt_reg_HTH_GntR"/>
</dbReference>
<dbReference type="SMART" id="SM00345">
    <property type="entry name" value="HTH_GNTR"/>
    <property type="match status" value="1"/>
</dbReference>
<dbReference type="PROSITE" id="PS50949">
    <property type="entry name" value="HTH_GNTR"/>
    <property type="match status" value="1"/>
</dbReference>
<evidence type="ECO:0000313" key="8">
    <source>
        <dbReference type="Proteomes" id="UP001374803"/>
    </source>
</evidence>
<keyword evidence="4" id="KW-0238">DNA-binding</keyword>
<keyword evidence="5" id="KW-0804">Transcription</keyword>
<dbReference type="InterPro" id="IPR015424">
    <property type="entry name" value="PyrdxlP-dep_Trfase"/>
</dbReference>
<evidence type="ECO:0000256" key="5">
    <source>
        <dbReference type="ARBA" id="ARBA00023163"/>
    </source>
</evidence>
<dbReference type="SUPFAM" id="SSF46785">
    <property type="entry name" value="Winged helix' DNA-binding domain"/>
    <property type="match status" value="1"/>
</dbReference>
<keyword evidence="7" id="KW-0808">Transferase</keyword>
<dbReference type="InterPro" id="IPR015421">
    <property type="entry name" value="PyrdxlP-dep_Trfase_major"/>
</dbReference>
<dbReference type="PANTHER" id="PTHR46577">
    <property type="entry name" value="HTH-TYPE TRANSCRIPTIONAL REGULATORY PROTEIN GABR"/>
    <property type="match status" value="1"/>
</dbReference>
<keyword evidence="3" id="KW-0805">Transcription regulation</keyword>